<protein>
    <submittedName>
        <fullName evidence="2">Putative ATPase</fullName>
    </submittedName>
</protein>
<dbReference type="SUPFAM" id="SSF52540">
    <property type="entry name" value="P-loop containing nucleoside triphosphate hydrolases"/>
    <property type="match status" value="1"/>
</dbReference>
<dbReference type="PROSITE" id="PS50943">
    <property type="entry name" value="HTH_CROC1"/>
    <property type="match status" value="1"/>
</dbReference>
<dbReference type="PANTHER" id="PTHR47691:SF3">
    <property type="entry name" value="HTH-TYPE TRANSCRIPTIONAL REGULATOR RV0890C-RELATED"/>
    <property type="match status" value="1"/>
</dbReference>
<dbReference type="SUPFAM" id="SSF48452">
    <property type="entry name" value="TPR-like"/>
    <property type="match status" value="2"/>
</dbReference>
<dbReference type="Pfam" id="PF13560">
    <property type="entry name" value="HTH_31"/>
    <property type="match status" value="1"/>
</dbReference>
<accession>A0A561C0M4</accession>
<evidence type="ECO:0000313" key="2">
    <source>
        <dbReference type="EMBL" id="TWD84472.1"/>
    </source>
</evidence>
<reference evidence="2 3" key="1">
    <citation type="submission" date="2019-06" db="EMBL/GenBank/DDBJ databases">
        <title>Sequencing the genomes of 1000 actinobacteria strains.</title>
        <authorList>
            <person name="Klenk H.-P."/>
        </authorList>
    </citation>
    <scope>NUCLEOTIDE SEQUENCE [LARGE SCALE GENOMIC DNA]</scope>
    <source>
        <strain evidence="2 3">DSM 24683</strain>
    </source>
</reference>
<dbReference type="PRINTS" id="PR00364">
    <property type="entry name" value="DISEASERSIST"/>
</dbReference>
<proteinExistence type="predicted"/>
<comment type="caution">
    <text evidence="2">The sequence shown here is derived from an EMBL/GenBank/DDBJ whole genome shotgun (WGS) entry which is preliminary data.</text>
</comment>
<dbReference type="Pfam" id="PF13424">
    <property type="entry name" value="TPR_12"/>
    <property type="match status" value="1"/>
</dbReference>
<dbReference type="GO" id="GO:0043531">
    <property type="term" value="F:ADP binding"/>
    <property type="evidence" value="ECO:0007669"/>
    <property type="project" value="InterPro"/>
</dbReference>
<dbReference type="SUPFAM" id="SSF47413">
    <property type="entry name" value="lambda repressor-like DNA-binding domains"/>
    <property type="match status" value="1"/>
</dbReference>
<dbReference type="InterPro" id="IPR002182">
    <property type="entry name" value="NB-ARC"/>
</dbReference>
<evidence type="ECO:0000313" key="3">
    <source>
        <dbReference type="Proteomes" id="UP000318380"/>
    </source>
</evidence>
<dbReference type="InterPro" id="IPR011990">
    <property type="entry name" value="TPR-like_helical_dom_sf"/>
</dbReference>
<keyword evidence="3" id="KW-1185">Reference proteome</keyword>
<dbReference type="PANTHER" id="PTHR47691">
    <property type="entry name" value="REGULATOR-RELATED"/>
    <property type="match status" value="1"/>
</dbReference>
<sequence>MDETFAALLRSRRLALGLTQERLAELAGVSPQAIGMLERGVRRFPQRTTLDKLGDAFELTPAERTAFEQIASRGRVPTDSTETPGPLWTAPLQLPGATPNFVGRDEHLDQLTGLLTNRSGPPGSPAIATIQGMPGVGKTSLALVVAHAVAARYPDGVVHLDLRGFGPGEPLAPSTALARVLESTGLPADELPARFEDLVTTFRTRFADRRVLLVLDNAAELGQVTPLIPASAGCGVLVTSRRTLTALQAGRHVHLDPLTPDDSVELFTSITGRDDHDPAVRRIAELCGHLPLAITIAAAWLVRRPAWSADDLALRLADESRRLDLLGTDDLDVRASVTFSIDQLTAGERPEDLAAADAFALLSLPDGPDLTAQTAAPLLGSSDAAADRVLEYLVDLHLLQSPHPGRYRFHDLVRTYARELADDLDPARRDSAFARYLTYYLAAGWRACELSDAGSARFAWSGPDWRSTGPAFTEAGAGLDWIDRELANILAVIDRTGQREDTAETTAGLLIGLFGYFTARGHLGEWLDAIDQMVHRPIAPWSRAQLQADAAIAATELARYDEASERFEAAAAGFEAVGDLRGQSMVANNHARLFTRRRLYDEALPYVERGLAINRKLDNDRGISFSLAGLAEIYGELGRHHEEVEYTKESLEYLERSGSTRHVANTLIDLGVAHARLGRTELGVDEARQGLRQLEALGQVGNCSDGQVWIGWILALAGRHREAVGSYEEGLSIAVELADRRREANARFRLGVSQLALGDRPEADLNLDFALGFYREHRPEVADDIEAILTGGPPAAAAFAARSTII</sequence>
<dbReference type="InterPro" id="IPR027417">
    <property type="entry name" value="P-loop_NTPase"/>
</dbReference>
<dbReference type="InterPro" id="IPR001387">
    <property type="entry name" value="Cro/C1-type_HTH"/>
</dbReference>
<dbReference type="GO" id="GO:0003677">
    <property type="term" value="F:DNA binding"/>
    <property type="evidence" value="ECO:0007669"/>
    <property type="project" value="InterPro"/>
</dbReference>
<dbReference type="InterPro" id="IPR019734">
    <property type="entry name" value="TPR_rpt"/>
</dbReference>
<dbReference type="Gene3D" id="1.25.40.10">
    <property type="entry name" value="Tetratricopeptide repeat domain"/>
    <property type="match status" value="1"/>
</dbReference>
<dbReference type="InterPro" id="IPR010982">
    <property type="entry name" value="Lambda_DNA-bd_dom_sf"/>
</dbReference>
<gene>
    <name evidence="2" type="ORF">FB561_5660</name>
</gene>
<dbReference type="RefSeq" id="WP_145811814.1">
    <property type="nucleotide sequence ID" value="NZ_VIVK01000001.1"/>
</dbReference>
<dbReference type="EMBL" id="VIVK01000001">
    <property type="protein sequence ID" value="TWD84472.1"/>
    <property type="molecule type" value="Genomic_DNA"/>
</dbReference>
<dbReference type="SMART" id="SM00028">
    <property type="entry name" value="TPR"/>
    <property type="match status" value="5"/>
</dbReference>
<dbReference type="AlphaFoldDB" id="A0A561C0M4"/>
<dbReference type="CDD" id="cd00093">
    <property type="entry name" value="HTH_XRE"/>
    <property type="match status" value="1"/>
</dbReference>
<dbReference type="Gene3D" id="3.40.50.300">
    <property type="entry name" value="P-loop containing nucleotide triphosphate hydrolases"/>
    <property type="match status" value="1"/>
</dbReference>
<evidence type="ECO:0000259" key="1">
    <source>
        <dbReference type="PROSITE" id="PS50943"/>
    </source>
</evidence>
<dbReference type="Pfam" id="PF00931">
    <property type="entry name" value="NB-ARC"/>
    <property type="match status" value="1"/>
</dbReference>
<feature type="domain" description="HTH cro/C1-type" evidence="1">
    <location>
        <begin position="9"/>
        <end position="64"/>
    </location>
</feature>
<dbReference type="Proteomes" id="UP000318380">
    <property type="component" value="Unassembled WGS sequence"/>
</dbReference>
<dbReference type="SMART" id="SM00530">
    <property type="entry name" value="HTH_XRE"/>
    <property type="match status" value="1"/>
</dbReference>
<dbReference type="Gene3D" id="1.10.260.40">
    <property type="entry name" value="lambda repressor-like DNA-binding domains"/>
    <property type="match status" value="1"/>
</dbReference>
<dbReference type="OrthoDB" id="4326794at2"/>
<name>A0A561C0M4_9ACTN</name>
<organism evidence="2 3">
    <name type="scientific">Kribbella amoyensis</name>
    <dbReference type="NCBI Taxonomy" id="996641"/>
    <lineage>
        <taxon>Bacteria</taxon>
        <taxon>Bacillati</taxon>
        <taxon>Actinomycetota</taxon>
        <taxon>Actinomycetes</taxon>
        <taxon>Propionibacteriales</taxon>
        <taxon>Kribbellaceae</taxon>
        <taxon>Kribbella</taxon>
    </lineage>
</organism>